<name>A0ABS9RZZ2_9GAMM</name>
<reference evidence="1 2" key="1">
    <citation type="submission" date="2022-02" db="EMBL/GenBank/DDBJ databases">
        <title>Halomonas fukangensis sp. nov., a halophilic bacterium isolated from a bulk soil of Kalidium foliatum at Fukang.</title>
        <authorList>
            <person name="Huang Y."/>
        </authorList>
    </citation>
    <scope>NUCLEOTIDE SEQUENCE [LARGE SCALE GENOMIC DNA]</scope>
    <source>
        <strain evidence="1 2">EGI 63088</strain>
    </source>
</reference>
<keyword evidence="2" id="KW-1185">Reference proteome</keyword>
<gene>
    <name evidence="1" type="ORF">MKP05_20255</name>
</gene>
<evidence type="ECO:0008006" key="3">
    <source>
        <dbReference type="Google" id="ProtNLM"/>
    </source>
</evidence>
<protein>
    <recommendedName>
        <fullName evidence="3">Nucleotidyltransferase family protein</fullName>
    </recommendedName>
</protein>
<evidence type="ECO:0000313" key="2">
    <source>
        <dbReference type="Proteomes" id="UP001202117"/>
    </source>
</evidence>
<accession>A0ABS9RZZ2</accession>
<proteinExistence type="predicted"/>
<dbReference type="EMBL" id="JAKVPY010000041">
    <property type="protein sequence ID" value="MCH4565436.1"/>
    <property type="molecule type" value="Genomic_DNA"/>
</dbReference>
<evidence type="ECO:0000313" key="1">
    <source>
        <dbReference type="EMBL" id="MCH4565436.1"/>
    </source>
</evidence>
<sequence length="232" mass="26119">MTVMPPLNTAPQVLTALLQALGPAMPFVILRNYEGLPDDWNNDVDILIRPDDLAKAQGIVLATLRNSPYAEQACVMERLNFWSISMPCEDRTLVVDFMTSMTKCWFTYADNEAIFSACRPRHALFSVPDPLHELLLIAAKELFAYGSIRSRYHKRLAGHNKEESLKGAMSLFSNYLTKRGCRLIASALTDPNVTGRPGLRPTTVLSPRAMLAWVHKRSNRRRPLVFDISKTS</sequence>
<organism evidence="1 2">
    <name type="scientific">Halomonas flagellata</name>
    <dbReference type="NCBI Taxonomy" id="2920385"/>
    <lineage>
        <taxon>Bacteria</taxon>
        <taxon>Pseudomonadati</taxon>
        <taxon>Pseudomonadota</taxon>
        <taxon>Gammaproteobacteria</taxon>
        <taxon>Oceanospirillales</taxon>
        <taxon>Halomonadaceae</taxon>
        <taxon>Halomonas</taxon>
    </lineage>
</organism>
<dbReference type="RefSeq" id="WP_240569978.1">
    <property type="nucleotide sequence ID" value="NZ_JAKVPY010000041.1"/>
</dbReference>
<comment type="caution">
    <text evidence="1">The sequence shown here is derived from an EMBL/GenBank/DDBJ whole genome shotgun (WGS) entry which is preliminary data.</text>
</comment>
<dbReference type="Proteomes" id="UP001202117">
    <property type="component" value="Unassembled WGS sequence"/>
</dbReference>